<sequence length="408" mass="42695">MMSVEGPYLSAVVARLGAPVINLAAFGLAFSLAWLAESPIIMLLSASTALAQDRPSFLALRRFAGLLNAGVTALLVLIVLPPVFAFLALRVMGLPEAVAGLAHGATLLLLPWPAAIGIRRFYQGLLVRRGHTGRVASGTLVRLAAMSVTAAALAAFTRLPGAWIGALALSAGVVGEAAAARYMARHAVRDLLAAAGGAEPPLGELARFYFPLALTSMLSMSVGPILILFMGRGADPVPCLAAWPVVQAFNFFFRSGGVAFQEVGVALKAPGGGPSPQVRRAAGLLACAATGLLALLAFTPLARVWFLRILGLEPALLPFVLVPTRLLLAYPALEYALSWQRARFILARRTRPITEATALEIAGLALAMSVLVLGFGWRGTLAAALALTLGRLLACAHLRLRRPLAEVA</sequence>
<accession>A0AA48GQ77</accession>
<feature type="transmembrane region" description="Helical" evidence="1">
    <location>
        <begin position="358"/>
        <end position="375"/>
    </location>
</feature>
<feature type="transmembrane region" description="Helical" evidence="1">
    <location>
        <begin position="315"/>
        <end position="337"/>
    </location>
</feature>
<name>A0AA48GQ77_9BACT</name>
<keyword evidence="3" id="KW-1185">Reference proteome</keyword>
<proteinExistence type="predicted"/>
<dbReference type="KEGG" id="msea:METESE_05250"/>
<feature type="transmembrane region" description="Helical" evidence="1">
    <location>
        <begin position="97"/>
        <end position="118"/>
    </location>
</feature>
<reference evidence="2" key="1">
    <citation type="journal article" date="2023" name="Int. J. Syst. Evol. Microbiol.">
        <title>Mesoterricola silvestris gen. nov., sp. nov., Mesoterricola sediminis sp. nov., Geothrix oryzae sp. nov., Geothrix edaphica sp. nov., Geothrix rubra sp. nov., and Geothrix limicola sp. nov., six novel members of Acidobacteriota isolated from soils.</title>
        <authorList>
            <person name="Itoh H."/>
            <person name="Sugisawa Y."/>
            <person name="Mise K."/>
            <person name="Xu Z."/>
            <person name="Kuniyasu M."/>
            <person name="Ushijima N."/>
            <person name="Kawano K."/>
            <person name="Kobayashi E."/>
            <person name="Shiratori Y."/>
            <person name="Masuda Y."/>
            <person name="Senoo K."/>
        </authorList>
    </citation>
    <scope>NUCLEOTIDE SEQUENCE</scope>
    <source>
        <strain evidence="2">W786</strain>
    </source>
</reference>
<feature type="transmembrane region" description="Helical" evidence="1">
    <location>
        <begin position="241"/>
        <end position="260"/>
    </location>
</feature>
<organism evidence="2 3">
    <name type="scientific">Mesoterricola sediminis</name>
    <dbReference type="NCBI Taxonomy" id="2927980"/>
    <lineage>
        <taxon>Bacteria</taxon>
        <taxon>Pseudomonadati</taxon>
        <taxon>Acidobacteriota</taxon>
        <taxon>Holophagae</taxon>
        <taxon>Holophagales</taxon>
        <taxon>Holophagaceae</taxon>
        <taxon>Mesoterricola</taxon>
    </lineage>
</organism>
<feature type="transmembrane region" description="Helical" evidence="1">
    <location>
        <begin position="20"/>
        <end position="44"/>
    </location>
</feature>
<feature type="transmembrane region" description="Helical" evidence="1">
    <location>
        <begin position="162"/>
        <end position="184"/>
    </location>
</feature>
<gene>
    <name evidence="2" type="ORF">METESE_05250</name>
</gene>
<feature type="transmembrane region" description="Helical" evidence="1">
    <location>
        <begin position="65"/>
        <end position="91"/>
    </location>
</feature>
<evidence type="ECO:0000313" key="2">
    <source>
        <dbReference type="EMBL" id="BDU75567.1"/>
    </source>
</evidence>
<protein>
    <submittedName>
        <fullName evidence="2">Uncharacterized protein</fullName>
    </submittedName>
</protein>
<dbReference type="AlphaFoldDB" id="A0AA48GQ77"/>
<feature type="transmembrane region" description="Helical" evidence="1">
    <location>
        <begin position="281"/>
        <end position="303"/>
    </location>
</feature>
<evidence type="ECO:0000256" key="1">
    <source>
        <dbReference type="SAM" id="Phobius"/>
    </source>
</evidence>
<keyword evidence="1" id="KW-0472">Membrane</keyword>
<dbReference type="EMBL" id="AP027081">
    <property type="protein sequence ID" value="BDU75567.1"/>
    <property type="molecule type" value="Genomic_DNA"/>
</dbReference>
<keyword evidence="1" id="KW-1133">Transmembrane helix</keyword>
<evidence type="ECO:0000313" key="3">
    <source>
        <dbReference type="Proteomes" id="UP001228113"/>
    </source>
</evidence>
<feature type="transmembrane region" description="Helical" evidence="1">
    <location>
        <begin position="139"/>
        <end position="156"/>
    </location>
</feature>
<feature type="transmembrane region" description="Helical" evidence="1">
    <location>
        <begin position="205"/>
        <end position="229"/>
    </location>
</feature>
<keyword evidence="1" id="KW-0812">Transmembrane</keyword>
<dbReference type="Proteomes" id="UP001228113">
    <property type="component" value="Chromosome"/>
</dbReference>
<dbReference type="RefSeq" id="WP_316411026.1">
    <property type="nucleotide sequence ID" value="NZ_AP027081.1"/>
</dbReference>